<evidence type="ECO:0000313" key="3">
    <source>
        <dbReference type="Proteomes" id="UP000838412"/>
    </source>
</evidence>
<reference evidence="2" key="1">
    <citation type="submission" date="2022-01" db="EMBL/GenBank/DDBJ databases">
        <authorList>
            <person name="Braso-Vives M."/>
        </authorList>
    </citation>
    <scope>NUCLEOTIDE SEQUENCE</scope>
</reference>
<feature type="compositionally biased region" description="Basic and acidic residues" evidence="1">
    <location>
        <begin position="79"/>
        <end position="96"/>
    </location>
</feature>
<feature type="region of interest" description="Disordered" evidence="1">
    <location>
        <begin position="79"/>
        <end position="110"/>
    </location>
</feature>
<dbReference type="AlphaFoldDB" id="A0A8J9ZTN0"/>
<dbReference type="Proteomes" id="UP000838412">
    <property type="component" value="Chromosome 4"/>
</dbReference>
<sequence length="150" mass="17219">MAGRYRDISGGTYDAAISRSLQDLEVRGYKKVRQQNKFVSLKLQEEIQDIDKEKAKWLQKLKVRQQKIADRRDELAKIQGKEVQRSKSENAARDSCEQNTPSTSSGTRSADLAQCFEGQRSYPLRHWCVMSPVGGTPVSRKIKVCRTHYR</sequence>
<name>A0A8J9ZTN0_BRALA</name>
<dbReference type="OrthoDB" id="10085625at2759"/>
<keyword evidence="3" id="KW-1185">Reference proteome</keyword>
<organism evidence="2 3">
    <name type="scientific">Branchiostoma lanceolatum</name>
    <name type="common">Common lancelet</name>
    <name type="synonym">Amphioxus lanceolatum</name>
    <dbReference type="NCBI Taxonomy" id="7740"/>
    <lineage>
        <taxon>Eukaryota</taxon>
        <taxon>Metazoa</taxon>
        <taxon>Chordata</taxon>
        <taxon>Cephalochordata</taxon>
        <taxon>Leptocardii</taxon>
        <taxon>Amphioxiformes</taxon>
        <taxon>Branchiostomatidae</taxon>
        <taxon>Branchiostoma</taxon>
    </lineage>
</organism>
<gene>
    <name evidence="2" type="primary">Hypp2482</name>
    <name evidence="2" type="ORF">BLAG_LOCUS17209</name>
</gene>
<evidence type="ECO:0000256" key="1">
    <source>
        <dbReference type="SAM" id="MobiDB-lite"/>
    </source>
</evidence>
<feature type="compositionally biased region" description="Polar residues" evidence="1">
    <location>
        <begin position="97"/>
        <end position="108"/>
    </location>
</feature>
<proteinExistence type="predicted"/>
<dbReference type="EMBL" id="OV696689">
    <property type="protein sequence ID" value="CAH1261922.1"/>
    <property type="molecule type" value="Genomic_DNA"/>
</dbReference>
<accession>A0A8J9ZTN0</accession>
<protein>
    <submittedName>
        <fullName evidence="2">Hypp2482 protein</fullName>
    </submittedName>
</protein>
<evidence type="ECO:0000313" key="2">
    <source>
        <dbReference type="EMBL" id="CAH1261922.1"/>
    </source>
</evidence>